<evidence type="ECO:0000256" key="3">
    <source>
        <dbReference type="ARBA" id="ARBA00023163"/>
    </source>
</evidence>
<proteinExistence type="predicted"/>
<dbReference type="InterPro" id="IPR016032">
    <property type="entry name" value="Sig_transdc_resp-reg_C-effctor"/>
</dbReference>
<dbReference type="PROSITE" id="PS50043">
    <property type="entry name" value="HTH_LUXR_2"/>
    <property type="match status" value="1"/>
</dbReference>
<name>A0A653E537_9PSED</name>
<dbReference type="PRINTS" id="PR00038">
    <property type="entry name" value="HTHLUXR"/>
</dbReference>
<evidence type="ECO:0000256" key="1">
    <source>
        <dbReference type="ARBA" id="ARBA00023015"/>
    </source>
</evidence>
<keyword evidence="1" id="KW-0805">Transcription regulation</keyword>
<gene>
    <name evidence="5" type="ORF">PMYSY11_2205</name>
</gene>
<dbReference type="PROSITE" id="PS00622">
    <property type="entry name" value="HTH_LUXR_1"/>
    <property type="match status" value="1"/>
</dbReference>
<sequence length="211" mass="23393">MLGLSDRADVVLLTRHQLLGQLLQHFLANLPDLSLSLQSLPEDIGSGNALLLLDTASVDCAELSRVLALVDDGCAVALVNTNPEQAEQILEQFPWVRGVFYSHVTREHLLQGIRALLAGNDWLPRPLMERLVGQLRSLRGAPQEREEAELTRRELEIMQLVGKGLSNTDVAALLNLSPHTIKSHVHNLLRKLGVSNRAEAVYLLRDQLGRE</sequence>
<protein>
    <recommendedName>
        <fullName evidence="4">HTH luxR-type domain-containing protein</fullName>
    </recommendedName>
</protein>
<dbReference type="PANTHER" id="PTHR44688">
    <property type="entry name" value="DNA-BINDING TRANSCRIPTIONAL ACTIVATOR DEVR_DOSR"/>
    <property type="match status" value="1"/>
</dbReference>
<dbReference type="Pfam" id="PF00196">
    <property type="entry name" value="GerE"/>
    <property type="match status" value="1"/>
</dbReference>
<keyword evidence="3" id="KW-0804">Transcription</keyword>
<dbReference type="InterPro" id="IPR000792">
    <property type="entry name" value="Tscrpt_reg_LuxR_C"/>
</dbReference>
<dbReference type="GO" id="GO:0003677">
    <property type="term" value="F:DNA binding"/>
    <property type="evidence" value="ECO:0007669"/>
    <property type="project" value="UniProtKB-KW"/>
</dbReference>
<dbReference type="SMART" id="SM00421">
    <property type="entry name" value="HTH_LUXR"/>
    <property type="match status" value="1"/>
</dbReference>
<evidence type="ECO:0000256" key="2">
    <source>
        <dbReference type="ARBA" id="ARBA00023125"/>
    </source>
</evidence>
<organism evidence="5">
    <name type="scientific">Pseudomonas marincola</name>
    <dbReference type="NCBI Taxonomy" id="437900"/>
    <lineage>
        <taxon>Bacteria</taxon>
        <taxon>Pseudomonadati</taxon>
        <taxon>Pseudomonadota</taxon>
        <taxon>Gammaproteobacteria</taxon>
        <taxon>Pseudomonadales</taxon>
        <taxon>Pseudomonadaceae</taxon>
        <taxon>Pseudomonas</taxon>
    </lineage>
</organism>
<dbReference type="EMBL" id="LR215729">
    <property type="protein sequence ID" value="VEV97251.1"/>
    <property type="molecule type" value="Genomic_DNA"/>
</dbReference>
<evidence type="ECO:0000313" key="5">
    <source>
        <dbReference type="EMBL" id="VEV97251.1"/>
    </source>
</evidence>
<dbReference type="SUPFAM" id="SSF46894">
    <property type="entry name" value="C-terminal effector domain of the bipartite response regulators"/>
    <property type="match status" value="1"/>
</dbReference>
<reference evidence="5" key="1">
    <citation type="submission" date="2019-02" db="EMBL/GenBank/DDBJ databases">
        <authorList>
            <consortium name="Genoscope - CEA"/>
            <person name="William W."/>
        </authorList>
    </citation>
    <scope>NUCLEOTIDE SEQUENCE [LARGE SCALE GENOMIC DNA]</scope>
    <source>
        <strain evidence="5">YSy11</strain>
    </source>
</reference>
<accession>A0A653E537</accession>
<dbReference type="PANTHER" id="PTHR44688:SF16">
    <property type="entry name" value="DNA-BINDING TRANSCRIPTIONAL ACTIVATOR DEVR_DOSR"/>
    <property type="match status" value="1"/>
</dbReference>
<dbReference type="Gene3D" id="3.40.50.2300">
    <property type="match status" value="1"/>
</dbReference>
<dbReference type="Gene3D" id="1.10.10.10">
    <property type="entry name" value="Winged helix-like DNA-binding domain superfamily/Winged helix DNA-binding domain"/>
    <property type="match status" value="1"/>
</dbReference>
<dbReference type="InterPro" id="IPR036388">
    <property type="entry name" value="WH-like_DNA-bd_sf"/>
</dbReference>
<dbReference type="RefSeq" id="WP_150548272.1">
    <property type="nucleotide sequence ID" value="NZ_JBALWF010000021.1"/>
</dbReference>
<evidence type="ECO:0000259" key="4">
    <source>
        <dbReference type="PROSITE" id="PS50043"/>
    </source>
</evidence>
<dbReference type="GO" id="GO:0006355">
    <property type="term" value="P:regulation of DNA-templated transcription"/>
    <property type="evidence" value="ECO:0007669"/>
    <property type="project" value="InterPro"/>
</dbReference>
<dbReference type="AlphaFoldDB" id="A0A653E537"/>
<feature type="domain" description="HTH luxR-type" evidence="4">
    <location>
        <begin position="143"/>
        <end position="208"/>
    </location>
</feature>
<keyword evidence="2" id="KW-0238">DNA-binding</keyword>
<dbReference type="CDD" id="cd06170">
    <property type="entry name" value="LuxR_C_like"/>
    <property type="match status" value="1"/>
</dbReference>